<organism evidence="2 3">
    <name type="scientific">Halocatena marina</name>
    <dbReference type="NCBI Taxonomy" id="2934937"/>
    <lineage>
        <taxon>Archaea</taxon>
        <taxon>Methanobacteriati</taxon>
        <taxon>Methanobacteriota</taxon>
        <taxon>Stenosarchaea group</taxon>
        <taxon>Halobacteria</taxon>
        <taxon>Halobacteriales</taxon>
        <taxon>Natronomonadaceae</taxon>
        <taxon>Halocatena</taxon>
    </lineage>
</organism>
<dbReference type="GeneID" id="76200180"/>
<dbReference type="PANTHER" id="PTHR45655:SF13">
    <property type="entry name" value="SOLUBLE GUANYLATE CYCLASE GCY-32-RELATED"/>
    <property type="match status" value="1"/>
</dbReference>
<proteinExistence type="predicted"/>
<dbReference type="InterPro" id="IPR011644">
    <property type="entry name" value="Heme_NO-bd"/>
</dbReference>
<dbReference type="EMBL" id="JBHTAX010000001">
    <property type="protein sequence ID" value="MFC7190557.1"/>
    <property type="molecule type" value="Genomic_DNA"/>
</dbReference>
<evidence type="ECO:0000313" key="3">
    <source>
        <dbReference type="Proteomes" id="UP001596417"/>
    </source>
</evidence>
<sequence length="178" mass="20073">MHGILYKSLKEFVVDQYGRDTWNEIRAEASVGSKLYLPVSTYEDEELFELVRAAAAVIDQKAEDLLEPFGEIIAAQLLDAYGNLVSPDWTAIDLVEHTEEHIHTVLRTHNPELTPPELECQRQSDDRVIVRYQSERELCGVAIGIVRGVAAHYGETISVSEHRCMHSGDPYCEFIVSS</sequence>
<evidence type="ECO:0000259" key="1">
    <source>
        <dbReference type="Pfam" id="PF07700"/>
    </source>
</evidence>
<comment type="caution">
    <text evidence="2">The sequence shown here is derived from an EMBL/GenBank/DDBJ whole genome shotgun (WGS) entry which is preliminary data.</text>
</comment>
<dbReference type="Gene3D" id="3.90.1520.10">
    <property type="entry name" value="H-NOX domain"/>
    <property type="match status" value="1"/>
</dbReference>
<feature type="domain" description="Heme NO-binding" evidence="1">
    <location>
        <begin position="2"/>
        <end position="160"/>
    </location>
</feature>
<dbReference type="PANTHER" id="PTHR45655">
    <property type="entry name" value="GUANYLATE CYCLASE SOLUBLE SUBUNIT BETA-2"/>
    <property type="match status" value="1"/>
</dbReference>
<keyword evidence="3" id="KW-1185">Reference proteome</keyword>
<dbReference type="AlphaFoldDB" id="A0ABD5YQ51"/>
<dbReference type="InterPro" id="IPR038158">
    <property type="entry name" value="H-NOX_domain_sf"/>
</dbReference>
<gene>
    <name evidence="2" type="ORF">ACFQL7_12345</name>
</gene>
<evidence type="ECO:0000313" key="2">
    <source>
        <dbReference type="EMBL" id="MFC7190557.1"/>
    </source>
</evidence>
<name>A0ABD5YQ51_9EURY</name>
<dbReference type="Proteomes" id="UP001596417">
    <property type="component" value="Unassembled WGS sequence"/>
</dbReference>
<dbReference type="RefSeq" id="WP_264556037.1">
    <property type="nucleotide sequence ID" value="NZ_CP109979.1"/>
</dbReference>
<dbReference type="SUPFAM" id="SSF111126">
    <property type="entry name" value="Ligand-binding domain in the NO signalling and Golgi transport"/>
    <property type="match status" value="1"/>
</dbReference>
<dbReference type="Pfam" id="PF07700">
    <property type="entry name" value="HNOB"/>
    <property type="match status" value="1"/>
</dbReference>
<protein>
    <submittedName>
        <fullName evidence="2">Heme NO-binding domain-containing protein</fullName>
    </submittedName>
</protein>
<dbReference type="InterPro" id="IPR024096">
    <property type="entry name" value="NO_sig/Golgi_transp_ligand-bd"/>
</dbReference>
<accession>A0ABD5YQ51</accession>
<reference evidence="2 3" key="1">
    <citation type="journal article" date="2019" name="Int. J. Syst. Evol. Microbiol.">
        <title>The Global Catalogue of Microorganisms (GCM) 10K type strain sequencing project: providing services to taxonomists for standard genome sequencing and annotation.</title>
        <authorList>
            <consortium name="The Broad Institute Genomics Platform"/>
            <consortium name="The Broad Institute Genome Sequencing Center for Infectious Disease"/>
            <person name="Wu L."/>
            <person name="Ma J."/>
        </authorList>
    </citation>
    <scope>NUCLEOTIDE SEQUENCE [LARGE SCALE GENOMIC DNA]</scope>
    <source>
        <strain evidence="2 3">RDMS1</strain>
    </source>
</reference>